<gene>
    <name evidence="1" type="ORF">A2591_01390</name>
</gene>
<dbReference type="STRING" id="1802730.A2591_01390"/>
<proteinExistence type="predicted"/>
<reference evidence="1 2" key="1">
    <citation type="journal article" date="2016" name="Nat. Commun.">
        <title>Thousands of microbial genomes shed light on interconnected biogeochemical processes in an aquifer system.</title>
        <authorList>
            <person name="Anantharaman K."/>
            <person name="Brown C.T."/>
            <person name="Hug L.A."/>
            <person name="Sharon I."/>
            <person name="Castelle C.J."/>
            <person name="Probst A.J."/>
            <person name="Thomas B.C."/>
            <person name="Singh A."/>
            <person name="Wilkins M.J."/>
            <person name="Karaoz U."/>
            <person name="Brodie E.L."/>
            <person name="Williams K.H."/>
            <person name="Hubbard S.S."/>
            <person name="Banfield J.F."/>
        </authorList>
    </citation>
    <scope>NUCLEOTIDE SEQUENCE [LARGE SCALE GENOMIC DNA]</scope>
</reference>
<sequence length="83" mass="9641">MSGWFLFARFDCVVSCDENHYCEDMFMDNETTAQKAKRFWDMDLDELERSFGIDDVLALPVAKIDTRVMPSDVILPPAYLPKE</sequence>
<evidence type="ECO:0000313" key="1">
    <source>
        <dbReference type="EMBL" id="OHA85492.1"/>
    </source>
</evidence>
<name>A0A1G2SL58_9BACT</name>
<organism evidence="1 2">
    <name type="scientific">Candidatus Yonathbacteria bacterium RIFOXYD1_FULL_52_36</name>
    <dbReference type="NCBI Taxonomy" id="1802730"/>
    <lineage>
        <taxon>Bacteria</taxon>
        <taxon>Candidatus Yonathiibacteriota</taxon>
    </lineage>
</organism>
<protein>
    <submittedName>
        <fullName evidence="1">Uncharacterized protein</fullName>
    </submittedName>
</protein>
<evidence type="ECO:0000313" key="2">
    <source>
        <dbReference type="Proteomes" id="UP000178168"/>
    </source>
</evidence>
<dbReference type="EMBL" id="MHUZ01000023">
    <property type="protein sequence ID" value="OHA85492.1"/>
    <property type="molecule type" value="Genomic_DNA"/>
</dbReference>
<accession>A0A1G2SL58</accession>
<dbReference type="AlphaFoldDB" id="A0A1G2SL58"/>
<dbReference type="Proteomes" id="UP000178168">
    <property type="component" value="Unassembled WGS sequence"/>
</dbReference>
<comment type="caution">
    <text evidence="1">The sequence shown here is derived from an EMBL/GenBank/DDBJ whole genome shotgun (WGS) entry which is preliminary data.</text>
</comment>